<reference evidence="10 11" key="1">
    <citation type="submission" date="2015-06" db="EMBL/GenBank/DDBJ databases">
        <title>Draft genome sequence of an Antarctic Pseudomonas sp. strain KG01 with full potential for biotechnological applications.</title>
        <authorList>
            <person name="Pavlov M.S."/>
            <person name="Lira F."/>
            <person name="Martinez J.L."/>
            <person name="Marshall S.H."/>
        </authorList>
    </citation>
    <scope>NUCLEOTIDE SEQUENCE [LARGE SCALE GENOMIC DNA]</scope>
    <source>
        <strain evidence="10 11">KG01</strain>
    </source>
</reference>
<feature type="transmembrane region" description="Helical" evidence="7">
    <location>
        <begin position="268"/>
        <end position="294"/>
    </location>
</feature>
<protein>
    <submittedName>
        <fullName evidence="10">ABC transporter permease</fullName>
    </submittedName>
</protein>
<evidence type="ECO:0000256" key="1">
    <source>
        <dbReference type="ARBA" id="ARBA00004651"/>
    </source>
</evidence>
<comment type="caution">
    <text evidence="10">The sequence shown here is derived from an EMBL/GenBank/DDBJ whole genome shotgun (WGS) entry which is preliminary data.</text>
</comment>
<accession>A0A0J8FU44</accession>
<dbReference type="STRING" id="1674920.ACR52_27765"/>
<dbReference type="OrthoDB" id="9770036at2"/>
<dbReference type="InterPro" id="IPR050250">
    <property type="entry name" value="Macrolide_Exporter_MacB"/>
</dbReference>
<evidence type="ECO:0000256" key="7">
    <source>
        <dbReference type="SAM" id="Phobius"/>
    </source>
</evidence>
<dbReference type="PATRIC" id="fig|1674920.3.peg.5683"/>
<feature type="transmembrane region" description="Helical" evidence="7">
    <location>
        <begin position="353"/>
        <end position="375"/>
    </location>
</feature>
<dbReference type="GO" id="GO:0005886">
    <property type="term" value="C:plasma membrane"/>
    <property type="evidence" value="ECO:0007669"/>
    <property type="project" value="UniProtKB-SubCell"/>
</dbReference>
<dbReference type="InterPro" id="IPR003838">
    <property type="entry name" value="ABC3_permease_C"/>
</dbReference>
<feature type="transmembrane region" description="Helical" evidence="7">
    <location>
        <begin position="315"/>
        <end position="341"/>
    </location>
</feature>
<feature type="domain" description="MacB-like periplasmic core" evidence="9">
    <location>
        <begin position="27"/>
        <end position="236"/>
    </location>
</feature>
<keyword evidence="5 7" id="KW-0472">Membrane</keyword>
<evidence type="ECO:0000313" key="11">
    <source>
        <dbReference type="Proteomes" id="UP000037551"/>
    </source>
</evidence>
<dbReference type="PANTHER" id="PTHR30572:SF4">
    <property type="entry name" value="ABC TRANSPORTER PERMEASE YTRF"/>
    <property type="match status" value="1"/>
</dbReference>
<dbReference type="PANTHER" id="PTHR30572">
    <property type="entry name" value="MEMBRANE COMPONENT OF TRANSPORTER-RELATED"/>
    <property type="match status" value="1"/>
</dbReference>
<feature type="domain" description="ABC3 transporter permease C-terminal" evidence="8">
    <location>
        <begin position="272"/>
        <end position="385"/>
    </location>
</feature>
<evidence type="ECO:0000256" key="6">
    <source>
        <dbReference type="ARBA" id="ARBA00038076"/>
    </source>
</evidence>
<name>A0A0J8FU44_9PSED</name>
<dbReference type="RefSeq" id="WP_048731439.1">
    <property type="nucleotide sequence ID" value="NZ_LFMW01000039.1"/>
</dbReference>
<sequence>MSALQVQRPADLLCEALVGLRTLGKRSLLALLGIVMGSASVIALINIGNNAASEAEALFKGMGVDTLVLRFSEQPRALDTVRLHEMLPQLRSIAPIAQASVSLVFRGQAVHASLVGSHAALADAMRLTLREGRFFSDFDQLATFAVVGHQLAQELSAGGVPLQVGDQVRVNNYLYQVLGILQDQPDGLLMPIRASASLFVPLPGMARLDGRAGMGEVVMRAAADQDMPLLASAVRQAIAHLHGGQDVNILIAQQMIEGMTRQSRTFSYLLMALAGVSLVAGGVGVMNVMVMNIAQRKREIGVRMALGARRRDIRYLFLLEALALTAIGALLGAVLGGVFAWGYSLLSGWRFSFAVSSLVLGMGSTLLVGLFFGLYPAMAAARLQPVEALREE</sequence>
<dbReference type="Pfam" id="PF12704">
    <property type="entry name" value="MacB_PCD"/>
    <property type="match status" value="1"/>
</dbReference>
<proteinExistence type="inferred from homology"/>
<evidence type="ECO:0000259" key="9">
    <source>
        <dbReference type="Pfam" id="PF12704"/>
    </source>
</evidence>
<comment type="subcellular location">
    <subcellularLocation>
        <location evidence="1">Cell membrane</location>
        <topology evidence="1">Multi-pass membrane protein</topology>
    </subcellularLocation>
</comment>
<evidence type="ECO:0000256" key="2">
    <source>
        <dbReference type="ARBA" id="ARBA00022475"/>
    </source>
</evidence>
<keyword evidence="3 7" id="KW-0812">Transmembrane</keyword>
<keyword evidence="11" id="KW-1185">Reference proteome</keyword>
<dbReference type="Pfam" id="PF02687">
    <property type="entry name" value="FtsX"/>
    <property type="match status" value="1"/>
</dbReference>
<dbReference type="EMBL" id="LFMW01000039">
    <property type="protein sequence ID" value="KMT52204.1"/>
    <property type="molecule type" value="Genomic_DNA"/>
</dbReference>
<evidence type="ECO:0000256" key="5">
    <source>
        <dbReference type="ARBA" id="ARBA00023136"/>
    </source>
</evidence>
<evidence type="ECO:0000259" key="8">
    <source>
        <dbReference type="Pfam" id="PF02687"/>
    </source>
</evidence>
<dbReference type="AlphaFoldDB" id="A0A0J8FU44"/>
<gene>
    <name evidence="10" type="ORF">ACR52_27765</name>
</gene>
<organism evidence="10 11">
    <name type="scientific">Pseudomonas fildesensis</name>
    <dbReference type="NCBI Taxonomy" id="1674920"/>
    <lineage>
        <taxon>Bacteria</taxon>
        <taxon>Pseudomonadati</taxon>
        <taxon>Pseudomonadota</taxon>
        <taxon>Gammaproteobacteria</taxon>
        <taxon>Pseudomonadales</taxon>
        <taxon>Pseudomonadaceae</taxon>
        <taxon>Pseudomonas</taxon>
    </lineage>
</organism>
<feature type="transmembrane region" description="Helical" evidence="7">
    <location>
        <begin position="28"/>
        <end position="48"/>
    </location>
</feature>
<dbReference type="InterPro" id="IPR025857">
    <property type="entry name" value="MacB_PCD"/>
</dbReference>
<dbReference type="Proteomes" id="UP000037551">
    <property type="component" value="Unassembled WGS sequence"/>
</dbReference>
<keyword evidence="4 7" id="KW-1133">Transmembrane helix</keyword>
<evidence type="ECO:0000256" key="3">
    <source>
        <dbReference type="ARBA" id="ARBA00022692"/>
    </source>
</evidence>
<keyword evidence="2" id="KW-1003">Cell membrane</keyword>
<evidence type="ECO:0000313" key="10">
    <source>
        <dbReference type="EMBL" id="KMT52204.1"/>
    </source>
</evidence>
<dbReference type="GO" id="GO:0022857">
    <property type="term" value="F:transmembrane transporter activity"/>
    <property type="evidence" value="ECO:0007669"/>
    <property type="project" value="TreeGrafter"/>
</dbReference>
<evidence type="ECO:0000256" key="4">
    <source>
        <dbReference type="ARBA" id="ARBA00022989"/>
    </source>
</evidence>
<comment type="similarity">
    <text evidence="6">Belongs to the ABC-4 integral membrane protein family.</text>
</comment>